<comment type="similarity">
    <text evidence="2">Belongs to the RNase E/G family.</text>
</comment>
<organism evidence="9">
    <name type="scientific">Cryptomonas sp. SAG 977-2f</name>
    <dbReference type="NCBI Taxonomy" id="279061"/>
    <lineage>
        <taxon>Eukaryota</taxon>
        <taxon>Cryptophyceae</taxon>
        <taxon>Cryptomonadales</taxon>
        <taxon>Cryptomonadaceae</taxon>
        <taxon>Cryptomonas</taxon>
    </lineage>
</organism>
<keyword evidence="9" id="KW-0934">Plastid</keyword>
<dbReference type="SUPFAM" id="SSF50249">
    <property type="entry name" value="Nucleic acid-binding proteins"/>
    <property type="match status" value="1"/>
</dbReference>
<keyword evidence="3" id="KW-0479">Metal-binding</keyword>
<dbReference type="AlphaFoldDB" id="A0A679CAD3"/>
<feature type="domain" description="RNA-binding protein AU-1/Ribonuclease E/G" evidence="8">
    <location>
        <begin position="115"/>
        <end position="383"/>
    </location>
</feature>
<dbReference type="PANTHER" id="PTHR30001:SF0">
    <property type="entry name" value="RIBONUCLEASE G"/>
    <property type="match status" value="1"/>
</dbReference>
<protein>
    <submittedName>
        <fullName evidence="9">Ribonuclease E</fullName>
    </submittedName>
</protein>
<dbReference type="Gene3D" id="2.40.50.140">
    <property type="entry name" value="Nucleic acid-binding proteins"/>
    <property type="match status" value="1"/>
</dbReference>
<reference evidence="9" key="1">
    <citation type="journal article" date="2020" name="Genome Biol. Evol.">
        <title>Comparative plastid genomics of Cryptomonas species reveals fine-scale genomic responses to loss of photosynthesis.</title>
        <authorList>
            <person name="Tanifuji G."/>
            <person name="Kamikawa R."/>
            <person name="Moore C.E."/>
            <person name="Mills T."/>
            <person name="Onodera N.T."/>
            <person name="Kashiyama Y."/>
            <person name="Archibald J.M."/>
            <person name="Inagaki Y."/>
            <person name="Hashimoto T."/>
        </authorList>
    </citation>
    <scope>NUCLEOTIDE SEQUENCE</scope>
    <source>
        <strain evidence="9">SAG977-2f</strain>
    </source>
</reference>
<dbReference type="InterPro" id="IPR019307">
    <property type="entry name" value="RNA-bd_AU-1/RNase_E/G"/>
</dbReference>
<gene>
    <name evidence="9" type="primary">rne</name>
    <name evidence="9" type="ORF">CrySAG9772f_p116</name>
</gene>
<evidence type="ECO:0000256" key="1">
    <source>
        <dbReference type="ARBA" id="ARBA00001946"/>
    </source>
</evidence>
<dbReference type="InterPro" id="IPR004659">
    <property type="entry name" value="RNase_E/G"/>
</dbReference>
<dbReference type="CDD" id="cd04453">
    <property type="entry name" value="S1_RNase_E"/>
    <property type="match status" value="1"/>
</dbReference>
<comment type="function">
    <text evidence="7">Involved in intercistronic processing of primary transcripts from chloroplast operons. The endonucleolytic activity of the enzyme depends on the number of phosphates at the 5' end, is inhibited by structured RNA, and preferentially cleaves A/U-rich sequences.</text>
</comment>
<sequence length="441" mass="50696">MKSKLIIVEKNQVALLYNKHTIINFITEHRIYNVHDIYLGKISRILPSIEAAFITLNESSKNGFIHLENIKLLKKDKTHMSTREVKPRSNDTVIVQIIKEPTGNKGPSLNGDINLMGKYCALQPLKSKAILKIRTERNKSYLRAIESILKPHGMRLSLKSSFKYGDAQFLMKEIKILKTYWKKILRKSKKLNSPYLLSRKKNFIIKVLEYIYQEDFDHVAIDSAEGASKLKTIFNTLYTGYKKSIKIEFYKTNLFLINYYSLDLVIAHILKPRVNLAHGGYIVIEKTEALTTIDVNSGSFTNLNNARETILWTNYCAAIEILKQIKLRNLGGIIVIDFIDSNNQEDQMKILVYLTKLMKNDRVFCNVVQVSELGLVEIIRTRQGQNVYDAFSRRCNSCDGLGYCLKTLVKKNEKKSSLLVNLTPSFSCNFIQSLKFLCNLI</sequence>
<dbReference type="EMBL" id="LC484194">
    <property type="protein sequence ID" value="BBK20607.1"/>
    <property type="molecule type" value="Genomic_DNA"/>
</dbReference>
<evidence type="ECO:0000256" key="3">
    <source>
        <dbReference type="ARBA" id="ARBA00022723"/>
    </source>
</evidence>
<proteinExistence type="inferred from homology"/>
<dbReference type="GO" id="GO:0006364">
    <property type="term" value="P:rRNA processing"/>
    <property type="evidence" value="ECO:0007669"/>
    <property type="project" value="TreeGrafter"/>
</dbReference>
<dbReference type="GO" id="GO:0046872">
    <property type="term" value="F:metal ion binding"/>
    <property type="evidence" value="ECO:0007669"/>
    <property type="project" value="UniProtKB-KW"/>
</dbReference>
<comment type="cofactor">
    <cofactor evidence="1">
        <name>Mg(2+)</name>
        <dbReference type="ChEBI" id="CHEBI:18420"/>
    </cofactor>
</comment>
<evidence type="ECO:0000256" key="2">
    <source>
        <dbReference type="ARBA" id="ARBA00005522"/>
    </source>
</evidence>
<dbReference type="PANTHER" id="PTHR30001">
    <property type="entry name" value="RIBONUCLEASE"/>
    <property type="match status" value="1"/>
</dbReference>
<evidence type="ECO:0000256" key="4">
    <source>
        <dbReference type="ARBA" id="ARBA00022801"/>
    </source>
</evidence>
<accession>A0A679CAD3</accession>
<dbReference type="Pfam" id="PF10150">
    <property type="entry name" value="RNase_E_G"/>
    <property type="match status" value="1"/>
</dbReference>
<dbReference type="GO" id="GO:0005737">
    <property type="term" value="C:cytoplasm"/>
    <property type="evidence" value="ECO:0007669"/>
    <property type="project" value="TreeGrafter"/>
</dbReference>
<evidence type="ECO:0000313" key="9">
    <source>
        <dbReference type="EMBL" id="BBK20607.1"/>
    </source>
</evidence>
<evidence type="ECO:0000259" key="8">
    <source>
        <dbReference type="Pfam" id="PF10150"/>
    </source>
</evidence>
<evidence type="ECO:0000256" key="5">
    <source>
        <dbReference type="ARBA" id="ARBA00022842"/>
    </source>
</evidence>
<dbReference type="InterPro" id="IPR012340">
    <property type="entry name" value="NA-bd_OB-fold"/>
</dbReference>
<keyword evidence="4" id="KW-0378">Hydrolase</keyword>
<dbReference type="GO" id="GO:0016787">
    <property type="term" value="F:hydrolase activity"/>
    <property type="evidence" value="ECO:0007669"/>
    <property type="project" value="UniProtKB-KW"/>
</dbReference>
<evidence type="ECO:0000256" key="6">
    <source>
        <dbReference type="ARBA" id="ARBA00022884"/>
    </source>
</evidence>
<dbReference type="GO" id="GO:0003723">
    <property type="term" value="F:RNA binding"/>
    <property type="evidence" value="ECO:0007669"/>
    <property type="project" value="UniProtKB-KW"/>
</dbReference>
<keyword evidence="5" id="KW-0460">Magnesium</keyword>
<evidence type="ECO:0000256" key="7">
    <source>
        <dbReference type="ARBA" id="ARBA00023436"/>
    </source>
</evidence>
<dbReference type="GO" id="GO:0004540">
    <property type="term" value="F:RNA nuclease activity"/>
    <property type="evidence" value="ECO:0007669"/>
    <property type="project" value="InterPro"/>
</dbReference>
<geneLocation type="plastid" evidence="9"/>
<keyword evidence="6" id="KW-0694">RNA-binding</keyword>
<name>A0A679CAD3_9CRYP</name>